<gene>
    <name evidence="1" type="ORF">HL629_25370</name>
</gene>
<sequence>MNDESVIPVVVNGAGIRDTRDRYLEYGLMRILSGYQVTTGRELFNAGKQRQSLPEDSYVILCDRNQERLTYSMFCGRRFLVIPVSSVRCLTDIRQTIRRGAWLFGHTARPLTRTEMVVVFGVVFHDYGFTFLADRLGITMKTVCAHLYNAIEKNGMRGVSIKYLCNTIDR</sequence>
<dbReference type="EMBL" id="DABHBG010000056">
    <property type="protein sequence ID" value="HAJ1192996.1"/>
    <property type="molecule type" value="Genomic_DNA"/>
</dbReference>
<dbReference type="AlphaFoldDB" id="A0A7A6VX25"/>
<dbReference type="SUPFAM" id="SSF46894">
    <property type="entry name" value="C-terminal effector domain of the bipartite response regulators"/>
    <property type="match status" value="1"/>
</dbReference>
<evidence type="ECO:0000313" key="1">
    <source>
        <dbReference type="EMBL" id="HAJ1192996.1"/>
    </source>
</evidence>
<protein>
    <submittedName>
        <fullName evidence="1">LuxR family transcriptional regulator</fullName>
    </submittedName>
</protein>
<reference evidence="1" key="1">
    <citation type="journal article" date="2018" name="Genome Biol.">
        <title>SKESA: strategic k-mer extension for scrupulous assemblies.</title>
        <authorList>
            <person name="Souvorov A."/>
            <person name="Agarwala R."/>
            <person name="Lipman D.J."/>
        </authorList>
    </citation>
    <scope>NUCLEOTIDE SEQUENCE</scope>
    <source>
        <strain evidence="1">EC00677</strain>
    </source>
</reference>
<name>A0A7A6VX25_ECOLX</name>
<reference evidence="1" key="2">
    <citation type="submission" date="2019-09" db="EMBL/GenBank/DDBJ databases">
        <authorList>
            <consortium name="NCBI Pathogen Detection Project"/>
        </authorList>
    </citation>
    <scope>NUCLEOTIDE SEQUENCE</scope>
    <source>
        <strain evidence="1">EC00677</strain>
    </source>
</reference>
<organism evidence="1">
    <name type="scientific">Escherichia coli</name>
    <dbReference type="NCBI Taxonomy" id="562"/>
    <lineage>
        <taxon>Bacteria</taxon>
        <taxon>Pseudomonadati</taxon>
        <taxon>Pseudomonadota</taxon>
        <taxon>Gammaproteobacteria</taxon>
        <taxon>Enterobacterales</taxon>
        <taxon>Enterobacteriaceae</taxon>
        <taxon>Escherichia</taxon>
    </lineage>
</organism>
<dbReference type="GO" id="GO:0003677">
    <property type="term" value="F:DNA binding"/>
    <property type="evidence" value="ECO:0007669"/>
    <property type="project" value="InterPro"/>
</dbReference>
<proteinExistence type="predicted"/>
<dbReference type="InterPro" id="IPR016032">
    <property type="entry name" value="Sig_transdc_resp-reg_C-effctor"/>
</dbReference>
<dbReference type="GO" id="GO:0006355">
    <property type="term" value="P:regulation of DNA-templated transcription"/>
    <property type="evidence" value="ECO:0007669"/>
    <property type="project" value="InterPro"/>
</dbReference>
<comment type="caution">
    <text evidence="1">The sequence shown here is derived from an EMBL/GenBank/DDBJ whole genome shotgun (WGS) entry which is preliminary data.</text>
</comment>
<accession>A0A7A6VX25</accession>